<evidence type="ECO:0000313" key="1">
    <source>
        <dbReference type="EMBL" id="MBE9212649.1"/>
    </source>
</evidence>
<dbReference type="Proteomes" id="UP000620559">
    <property type="component" value="Unassembled WGS sequence"/>
</dbReference>
<gene>
    <name evidence="1" type="ORF">IQ247_07950</name>
</gene>
<reference evidence="1" key="1">
    <citation type="submission" date="2020-10" db="EMBL/GenBank/DDBJ databases">
        <authorList>
            <person name="Castelo-Branco R."/>
            <person name="Eusebio N."/>
            <person name="Adriana R."/>
            <person name="Vieira A."/>
            <person name="Brugerolle De Fraissinette N."/>
            <person name="Rezende De Castro R."/>
            <person name="Schneider M.P."/>
            <person name="Vasconcelos V."/>
            <person name="Leao P.N."/>
        </authorList>
    </citation>
    <scope>NUCLEOTIDE SEQUENCE</scope>
    <source>
        <strain evidence="1">LEGE 06105</strain>
    </source>
</reference>
<dbReference type="EMBL" id="JADEWL010000017">
    <property type="protein sequence ID" value="MBE9212649.1"/>
    <property type="molecule type" value="Genomic_DNA"/>
</dbReference>
<proteinExistence type="predicted"/>
<accession>A0A8J7F5Y4</accession>
<evidence type="ECO:0000313" key="2">
    <source>
        <dbReference type="Proteomes" id="UP000620559"/>
    </source>
</evidence>
<dbReference type="RefSeq" id="WP_193918786.1">
    <property type="nucleotide sequence ID" value="NZ_JADEWL010000017.1"/>
</dbReference>
<keyword evidence="2" id="KW-1185">Reference proteome</keyword>
<sequence>MEKIKIRFDSKSGVAAFIEEKEDGEEQVVYINKNGKELLNATILGSTVAYKLK</sequence>
<dbReference type="AlphaFoldDB" id="A0A8J7F5Y4"/>
<organism evidence="1 2">
    <name type="scientific">Plectonema cf. radiosum LEGE 06105</name>
    <dbReference type="NCBI Taxonomy" id="945769"/>
    <lineage>
        <taxon>Bacteria</taxon>
        <taxon>Bacillati</taxon>
        <taxon>Cyanobacteriota</taxon>
        <taxon>Cyanophyceae</taxon>
        <taxon>Oscillatoriophycideae</taxon>
        <taxon>Oscillatoriales</taxon>
        <taxon>Microcoleaceae</taxon>
        <taxon>Plectonema</taxon>
    </lineage>
</organism>
<protein>
    <submittedName>
        <fullName evidence="1">Uncharacterized protein</fullName>
    </submittedName>
</protein>
<comment type="caution">
    <text evidence="1">The sequence shown here is derived from an EMBL/GenBank/DDBJ whole genome shotgun (WGS) entry which is preliminary data.</text>
</comment>
<name>A0A8J7F5Y4_9CYAN</name>